<dbReference type="GO" id="GO:0045292">
    <property type="term" value="P:mRNA cis splicing, via spliceosome"/>
    <property type="evidence" value="ECO:0007669"/>
    <property type="project" value="TreeGrafter"/>
</dbReference>
<evidence type="ECO:0000256" key="2">
    <source>
        <dbReference type="ARBA" id="ARBA00004175"/>
    </source>
</evidence>
<dbReference type="SMART" id="SM00248">
    <property type="entry name" value="ANK"/>
    <property type="match status" value="2"/>
</dbReference>
<dbReference type="GO" id="GO:0006887">
    <property type="term" value="P:exocytosis"/>
    <property type="evidence" value="ECO:0007669"/>
    <property type="project" value="UniProtKB-KW"/>
</dbReference>
<evidence type="ECO:0000256" key="18">
    <source>
        <dbReference type="SAM" id="MobiDB-lite"/>
    </source>
</evidence>
<keyword evidence="13" id="KW-0638">Presynaptic neurotoxin</keyword>
<dbReference type="GO" id="GO:0034709">
    <property type="term" value="C:methylosome"/>
    <property type="evidence" value="ECO:0007669"/>
    <property type="project" value="InterPro"/>
</dbReference>
<evidence type="ECO:0000256" key="8">
    <source>
        <dbReference type="ARBA" id="ARBA00022490"/>
    </source>
</evidence>
<dbReference type="InterPro" id="IPR036770">
    <property type="entry name" value="Ankyrin_rpt-contain_sf"/>
</dbReference>
<dbReference type="Gene3D" id="2.30.29.30">
    <property type="entry name" value="Pleckstrin-homology domain (PH domain)/Phosphotyrosine-binding domain (PTB)"/>
    <property type="match status" value="1"/>
</dbReference>
<dbReference type="PROSITE" id="PS50297">
    <property type="entry name" value="ANK_REP_REGION"/>
    <property type="match status" value="2"/>
</dbReference>
<evidence type="ECO:0000256" key="7">
    <source>
        <dbReference type="ARBA" id="ARBA00022483"/>
    </source>
</evidence>
<dbReference type="AlphaFoldDB" id="A0A8X6HQ69"/>
<dbReference type="PANTHER" id="PTHR21399">
    <property type="entry name" value="CHLORIDE CONDUCTANCE REGULATORY PROTEIN ICLN"/>
    <property type="match status" value="1"/>
</dbReference>
<dbReference type="Pfam" id="PF03517">
    <property type="entry name" value="Voldacs"/>
    <property type="match status" value="1"/>
</dbReference>
<keyword evidence="9" id="KW-0964">Secreted</keyword>
<dbReference type="InterPro" id="IPR039924">
    <property type="entry name" value="ICln/Lot5/Saf5"/>
</dbReference>
<dbReference type="OrthoDB" id="19714at2759"/>
<dbReference type="GO" id="GO:0005829">
    <property type="term" value="C:cytosol"/>
    <property type="evidence" value="ECO:0007669"/>
    <property type="project" value="InterPro"/>
</dbReference>
<dbReference type="Pfam" id="PF12796">
    <property type="entry name" value="Ank_2"/>
    <property type="match status" value="1"/>
</dbReference>
<evidence type="ECO:0000313" key="19">
    <source>
        <dbReference type="EMBL" id="GFR27959.1"/>
    </source>
</evidence>
<dbReference type="GO" id="GO:0044231">
    <property type="term" value="C:host cell presynaptic membrane"/>
    <property type="evidence" value="ECO:0007669"/>
    <property type="project" value="UniProtKB-KW"/>
</dbReference>
<keyword evidence="11" id="KW-0800">Toxin</keyword>
<dbReference type="GO" id="GO:0090729">
    <property type="term" value="F:toxin activity"/>
    <property type="evidence" value="ECO:0007669"/>
    <property type="project" value="UniProtKB-KW"/>
</dbReference>
<dbReference type="GO" id="GO:0006821">
    <property type="term" value="P:chloride transport"/>
    <property type="evidence" value="ECO:0007669"/>
    <property type="project" value="InterPro"/>
</dbReference>
<dbReference type="GO" id="GO:0044218">
    <property type="term" value="C:other organism cell membrane"/>
    <property type="evidence" value="ECO:0007669"/>
    <property type="project" value="UniProtKB-KW"/>
</dbReference>
<proteinExistence type="inferred from homology"/>
<keyword evidence="8" id="KW-0963">Cytoplasm</keyword>
<dbReference type="GO" id="GO:0034715">
    <property type="term" value="C:pICln-Sm protein complex"/>
    <property type="evidence" value="ECO:0007669"/>
    <property type="project" value="InterPro"/>
</dbReference>
<dbReference type="SUPFAM" id="SSF48403">
    <property type="entry name" value="Ankyrin repeat"/>
    <property type="match status" value="1"/>
</dbReference>
<dbReference type="GO" id="GO:0000387">
    <property type="term" value="P:spliceosomal snRNP assembly"/>
    <property type="evidence" value="ECO:0007669"/>
    <property type="project" value="InterPro"/>
</dbReference>
<keyword evidence="15" id="KW-1053">Target membrane</keyword>
<dbReference type="EMBL" id="BMAO01019041">
    <property type="protein sequence ID" value="GFR27959.1"/>
    <property type="molecule type" value="Genomic_DNA"/>
</dbReference>
<protein>
    <recommendedName>
        <fullName evidence="6">Methylosome subunit pICln</fullName>
    </recommendedName>
</protein>
<sequence length="253" mass="27744">MELGKRFPAPTEGIHHVQPNTELFFDSKCFGKGTLYITESALCWLSSCGRGISLQYTSIIANAISFSEDNIPGPCFFVTCSEEIVVNEDPDELLGAINSLNVNSDDIKKDDDDEDDDDEDEDDDDDDEDDDKENVANEIFFVPNDADKYVGIDDVVIVLSSGLKIRFEHVKTVDERGWTPIHLAAAHGHSEIVKYLAVEGAHLAALDPSSYTALHLAAMNGHKNCLDVLLPMGIDIDSVTAEGFTPLHLAVMK</sequence>
<feature type="repeat" description="ANK" evidence="17">
    <location>
        <begin position="209"/>
        <end position="241"/>
    </location>
</feature>
<comment type="caution">
    <text evidence="19">The sequence shown here is derived from an EMBL/GenBank/DDBJ whole genome shotgun (WGS) entry which is preliminary data.</text>
</comment>
<evidence type="ECO:0000256" key="3">
    <source>
        <dbReference type="ARBA" id="ARBA00004496"/>
    </source>
</evidence>
<keyword evidence="10" id="KW-1052">Target cell membrane</keyword>
<dbReference type="GO" id="GO:0005576">
    <property type="term" value="C:extracellular region"/>
    <property type="evidence" value="ECO:0007669"/>
    <property type="project" value="UniProtKB-SubCell"/>
</dbReference>
<evidence type="ECO:0000256" key="14">
    <source>
        <dbReference type="ARBA" id="ARBA00023242"/>
    </source>
</evidence>
<feature type="repeat" description="ANK" evidence="17">
    <location>
        <begin position="176"/>
        <end position="208"/>
    </location>
</feature>
<dbReference type="PRINTS" id="PR01415">
    <property type="entry name" value="ANKYRIN"/>
</dbReference>
<dbReference type="PANTHER" id="PTHR21399:SF0">
    <property type="entry name" value="METHYLOSOME SUBUNIT PICLN"/>
    <property type="match status" value="1"/>
</dbReference>
<evidence type="ECO:0000256" key="12">
    <source>
        <dbReference type="ARBA" id="ARBA00022699"/>
    </source>
</evidence>
<dbReference type="GO" id="GO:0005681">
    <property type="term" value="C:spliceosomal complex"/>
    <property type="evidence" value="ECO:0007669"/>
    <property type="project" value="TreeGrafter"/>
</dbReference>
<evidence type="ECO:0000313" key="20">
    <source>
        <dbReference type="Proteomes" id="UP000887116"/>
    </source>
</evidence>
<evidence type="ECO:0000256" key="10">
    <source>
        <dbReference type="ARBA" id="ARBA00022537"/>
    </source>
</evidence>
<keyword evidence="12" id="KW-0528">Neurotoxin</keyword>
<dbReference type="InterPro" id="IPR003521">
    <property type="entry name" value="ICln"/>
</dbReference>
<accession>A0A8X6HQ69</accession>
<evidence type="ECO:0000256" key="1">
    <source>
        <dbReference type="ARBA" id="ARBA00004123"/>
    </source>
</evidence>
<dbReference type="Gene3D" id="1.25.40.20">
    <property type="entry name" value="Ankyrin repeat-containing domain"/>
    <property type="match status" value="1"/>
</dbReference>
<comment type="subcellular location">
    <subcellularLocation>
        <location evidence="3">Cytoplasm</location>
    </subcellularLocation>
    <subcellularLocation>
        <location evidence="1">Nucleus</location>
    </subcellularLocation>
    <subcellularLocation>
        <location evidence="4">Secreted</location>
    </subcellularLocation>
    <subcellularLocation>
        <location evidence="2">Target cell membrane</location>
    </subcellularLocation>
</comment>
<evidence type="ECO:0000256" key="16">
    <source>
        <dbReference type="ARBA" id="ARBA00045890"/>
    </source>
</evidence>
<evidence type="ECO:0000256" key="13">
    <source>
        <dbReference type="ARBA" id="ARBA00023028"/>
    </source>
</evidence>
<dbReference type="PRINTS" id="PR01348">
    <property type="entry name" value="ICLNCHANNEL"/>
</dbReference>
<evidence type="ECO:0000256" key="4">
    <source>
        <dbReference type="ARBA" id="ARBA00004613"/>
    </source>
</evidence>
<organism evidence="19 20">
    <name type="scientific">Trichonephila clavata</name>
    <name type="common">Joro spider</name>
    <name type="synonym">Nephila clavata</name>
    <dbReference type="NCBI Taxonomy" id="2740835"/>
    <lineage>
        <taxon>Eukaryota</taxon>
        <taxon>Metazoa</taxon>
        <taxon>Ecdysozoa</taxon>
        <taxon>Arthropoda</taxon>
        <taxon>Chelicerata</taxon>
        <taxon>Arachnida</taxon>
        <taxon>Araneae</taxon>
        <taxon>Araneomorphae</taxon>
        <taxon>Entelegynae</taxon>
        <taxon>Araneoidea</taxon>
        <taxon>Nephilidae</taxon>
        <taxon>Trichonephila</taxon>
    </lineage>
</organism>
<keyword evidence="20" id="KW-1185">Reference proteome</keyword>
<comment type="similarity">
    <text evidence="5">Belongs to the pICln (TC 1.A.47) family.</text>
</comment>
<keyword evidence="15" id="KW-0472">Membrane</keyword>
<keyword evidence="7" id="KW-0268">Exocytosis</keyword>
<dbReference type="Proteomes" id="UP000887116">
    <property type="component" value="Unassembled WGS sequence"/>
</dbReference>
<evidence type="ECO:0000256" key="11">
    <source>
        <dbReference type="ARBA" id="ARBA00022656"/>
    </source>
</evidence>
<comment type="function">
    <text evidence="16">Involved in both the assembly of spliceosomal snRNPs and the methylation of Sm proteins. Chaperone that regulates the assembly of spliceosomal U1, U2, U4 and U5 small nuclear ribonucleoproteins (snRNPs), the building blocks of the spliceosome, and thereby plays an important role in the splicing of cellular pre-mRNAs. Most spliceosomal snRNPs contain a common set of Sm proteins SNRPB, SNRPD1, SNRPD2, SNRPD3, SNRPE, SNRPF and SNRPG that assemble in a heptameric protein ring on the Sm site of the small nuclear RNA to form the core snRNP (Sm core). In the cytosol, the Sm proteins SNRPD1, SNRPD2, SNRPE, SNRPF and SNRPG are trapped in an inactive 6S pICln-Sm complex by the chaperone CLNS1A that controls the assembly of the core snRNP. Dissociation by the SMN complex of CLNS1A from the trapped Sm proteins and their transfer to an SMN-Sm complex triggers the assembly of core snRNPs and their transport to the nucleus.</text>
</comment>
<evidence type="ECO:0000256" key="9">
    <source>
        <dbReference type="ARBA" id="ARBA00022525"/>
    </source>
</evidence>
<evidence type="ECO:0000256" key="5">
    <source>
        <dbReference type="ARBA" id="ARBA00007054"/>
    </source>
</evidence>
<evidence type="ECO:0000256" key="17">
    <source>
        <dbReference type="PROSITE-ProRule" id="PRU00023"/>
    </source>
</evidence>
<dbReference type="PROSITE" id="PS50088">
    <property type="entry name" value="ANK_REPEAT"/>
    <property type="match status" value="2"/>
</dbReference>
<feature type="region of interest" description="Disordered" evidence="18">
    <location>
        <begin position="105"/>
        <end position="134"/>
    </location>
</feature>
<keyword evidence="14" id="KW-0539">Nucleus</keyword>
<name>A0A8X6HQ69_TRICU</name>
<feature type="compositionally biased region" description="Acidic residues" evidence="18">
    <location>
        <begin position="111"/>
        <end position="132"/>
    </location>
</feature>
<reference evidence="19" key="1">
    <citation type="submission" date="2020-07" db="EMBL/GenBank/DDBJ databases">
        <title>Multicomponent nature underlies the extraordinary mechanical properties of spider dragline silk.</title>
        <authorList>
            <person name="Kono N."/>
            <person name="Nakamura H."/>
            <person name="Mori M."/>
            <person name="Yoshida Y."/>
            <person name="Ohtoshi R."/>
            <person name="Malay A.D."/>
            <person name="Moran D.A.P."/>
            <person name="Tomita M."/>
            <person name="Numata K."/>
            <person name="Arakawa K."/>
        </authorList>
    </citation>
    <scope>NUCLEOTIDE SEQUENCE</scope>
</reference>
<evidence type="ECO:0000256" key="6">
    <source>
        <dbReference type="ARBA" id="ARBA00015653"/>
    </source>
</evidence>
<keyword evidence="17" id="KW-0040">ANK repeat</keyword>
<dbReference type="GO" id="GO:0006884">
    <property type="term" value="P:cell volume homeostasis"/>
    <property type="evidence" value="ECO:0007669"/>
    <property type="project" value="InterPro"/>
</dbReference>
<dbReference type="InterPro" id="IPR002110">
    <property type="entry name" value="Ankyrin_rpt"/>
</dbReference>
<evidence type="ECO:0000256" key="15">
    <source>
        <dbReference type="ARBA" id="ARBA00023298"/>
    </source>
</evidence>
<gene>
    <name evidence="19" type="primary">CLNS1A_1</name>
    <name evidence="19" type="ORF">TNCT_456121</name>
</gene>
<dbReference type="InterPro" id="IPR011993">
    <property type="entry name" value="PH-like_dom_sf"/>
</dbReference>
<dbReference type="GO" id="GO:0005886">
    <property type="term" value="C:plasma membrane"/>
    <property type="evidence" value="ECO:0007669"/>
    <property type="project" value="InterPro"/>
</dbReference>